<evidence type="ECO:0000313" key="1">
    <source>
        <dbReference type="EMBL" id="KIY69947.1"/>
    </source>
</evidence>
<accession>A0A0D7BHK3</accession>
<dbReference type="AlphaFoldDB" id="A0A0D7BHK3"/>
<gene>
    <name evidence="1" type="ORF">CYLTODRAFT_348559</name>
</gene>
<feature type="non-terminal residue" evidence="1">
    <location>
        <position position="79"/>
    </location>
</feature>
<dbReference type="OrthoDB" id="2788229at2759"/>
<sequence length="79" mass="8830">MQPRLPPELTDAILDHLANERTTLATCALASKVFLPRARIHIFDNIALSHPRLGHSPAYFLAFLEHNPWAAPLVHTLSI</sequence>
<name>A0A0D7BHK3_9AGAR</name>
<organism evidence="1 2">
    <name type="scientific">Cylindrobasidium torrendii FP15055 ss-10</name>
    <dbReference type="NCBI Taxonomy" id="1314674"/>
    <lineage>
        <taxon>Eukaryota</taxon>
        <taxon>Fungi</taxon>
        <taxon>Dikarya</taxon>
        <taxon>Basidiomycota</taxon>
        <taxon>Agaricomycotina</taxon>
        <taxon>Agaricomycetes</taxon>
        <taxon>Agaricomycetidae</taxon>
        <taxon>Agaricales</taxon>
        <taxon>Marasmiineae</taxon>
        <taxon>Physalacriaceae</taxon>
        <taxon>Cylindrobasidium</taxon>
    </lineage>
</organism>
<dbReference type="STRING" id="1314674.A0A0D7BHK3"/>
<proteinExistence type="predicted"/>
<evidence type="ECO:0008006" key="3">
    <source>
        <dbReference type="Google" id="ProtNLM"/>
    </source>
</evidence>
<evidence type="ECO:0000313" key="2">
    <source>
        <dbReference type="Proteomes" id="UP000054007"/>
    </source>
</evidence>
<dbReference type="Proteomes" id="UP000054007">
    <property type="component" value="Unassembled WGS sequence"/>
</dbReference>
<reference evidence="1 2" key="1">
    <citation type="journal article" date="2015" name="Fungal Genet. Biol.">
        <title>Evolution of novel wood decay mechanisms in Agaricales revealed by the genome sequences of Fistulina hepatica and Cylindrobasidium torrendii.</title>
        <authorList>
            <person name="Floudas D."/>
            <person name="Held B.W."/>
            <person name="Riley R."/>
            <person name="Nagy L.G."/>
            <person name="Koehler G."/>
            <person name="Ransdell A.S."/>
            <person name="Younus H."/>
            <person name="Chow J."/>
            <person name="Chiniquy J."/>
            <person name="Lipzen A."/>
            <person name="Tritt A."/>
            <person name="Sun H."/>
            <person name="Haridas S."/>
            <person name="LaButti K."/>
            <person name="Ohm R.A."/>
            <person name="Kues U."/>
            <person name="Blanchette R.A."/>
            <person name="Grigoriev I.V."/>
            <person name="Minto R.E."/>
            <person name="Hibbett D.S."/>
        </authorList>
    </citation>
    <scope>NUCLEOTIDE SEQUENCE [LARGE SCALE GENOMIC DNA]</scope>
    <source>
        <strain evidence="1 2">FP15055 ss-10</strain>
    </source>
</reference>
<dbReference type="EMBL" id="KN880476">
    <property type="protein sequence ID" value="KIY69947.1"/>
    <property type="molecule type" value="Genomic_DNA"/>
</dbReference>
<keyword evidence="2" id="KW-1185">Reference proteome</keyword>
<protein>
    <recommendedName>
        <fullName evidence="3">F-box domain-containing protein</fullName>
    </recommendedName>
</protein>